<reference evidence="3 4" key="1">
    <citation type="submission" date="2019-06" db="EMBL/GenBank/DDBJ databases">
        <title>Cerasibacillus sp. nov., isolated from maize field.</title>
        <authorList>
            <person name="Lin S.-Y."/>
            <person name="Tsai C.-F."/>
            <person name="Young C.-C."/>
        </authorList>
    </citation>
    <scope>NUCLEOTIDE SEQUENCE [LARGE SCALE GENOMIC DNA]</scope>
    <source>
        <strain evidence="3 4">CC-CFT480</strain>
    </source>
</reference>
<dbReference type="Proteomes" id="UP000321574">
    <property type="component" value="Unassembled WGS sequence"/>
</dbReference>
<dbReference type="Gene3D" id="1.10.443.10">
    <property type="entry name" value="Intergrase catalytic core"/>
    <property type="match status" value="1"/>
</dbReference>
<dbReference type="GO" id="GO:0006310">
    <property type="term" value="P:DNA recombination"/>
    <property type="evidence" value="ECO:0007669"/>
    <property type="project" value="UniProtKB-KW"/>
</dbReference>
<keyword evidence="1" id="KW-0233">DNA recombination</keyword>
<dbReference type="GO" id="GO:0003677">
    <property type="term" value="F:DNA binding"/>
    <property type="evidence" value="ECO:0007669"/>
    <property type="project" value="InterPro"/>
</dbReference>
<dbReference type="SUPFAM" id="SSF56349">
    <property type="entry name" value="DNA breaking-rejoining enzymes"/>
    <property type="match status" value="1"/>
</dbReference>
<dbReference type="InterPro" id="IPR002104">
    <property type="entry name" value="Integrase_catalytic"/>
</dbReference>
<name>A0A5C8NR31_9BACI</name>
<dbReference type="Pfam" id="PF00589">
    <property type="entry name" value="Phage_integrase"/>
    <property type="match status" value="1"/>
</dbReference>
<dbReference type="GO" id="GO:0015074">
    <property type="term" value="P:DNA integration"/>
    <property type="evidence" value="ECO:0007669"/>
    <property type="project" value="InterPro"/>
</dbReference>
<keyword evidence="4" id="KW-1185">Reference proteome</keyword>
<proteinExistence type="predicted"/>
<dbReference type="InterPro" id="IPR011010">
    <property type="entry name" value="DNA_brk_join_enz"/>
</dbReference>
<dbReference type="AlphaFoldDB" id="A0A5C8NR31"/>
<protein>
    <recommendedName>
        <fullName evidence="2">Tyr recombinase domain-containing protein</fullName>
    </recommendedName>
</protein>
<dbReference type="InterPro" id="IPR013762">
    <property type="entry name" value="Integrase-like_cat_sf"/>
</dbReference>
<dbReference type="PROSITE" id="PS51898">
    <property type="entry name" value="TYR_RECOMBINASE"/>
    <property type="match status" value="1"/>
</dbReference>
<evidence type="ECO:0000259" key="2">
    <source>
        <dbReference type="PROSITE" id="PS51898"/>
    </source>
</evidence>
<evidence type="ECO:0000313" key="4">
    <source>
        <dbReference type="Proteomes" id="UP000321574"/>
    </source>
</evidence>
<accession>A0A5C8NR31</accession>
<comment type="caution">
    <text evidence="3">The sequence shown here is derived from an EMBL/GenBank/DDBJ whole genome shotgun (WGS) entry which is preliminary data.</text>
</comment>
<sequence>MQEKVRFHDLRHTAATYLINKDANIHSISKRLGHANIKATMNIYGITWKKQIKK</sequence>
<feature type="domain" description="Tyr recombinase" evidence="2">
    <location>
        <begin position="1"/>
        <end position="54"/>
    </location>
</feature>
<evidence type="ECO:0000313" key="3">
    <source>
        <dbReference type="EMBL" id="TXL63718.1"/>
    </source>
</evidence>
<dbReference type="OrthoDB" id="9803188at2"/>
<organism evidence="3 4">
    <name type="scientific">Cerasibacillus terrae</name>
    <dbReference type="NCBI Taxonomy" id="2498845"/>
    <lineage>
        <taxon>Bacteria</taxon>
        <taxon>Bacillati</taxon>
        <taxon>Bacillota</taxon>
        <taxon>Bacilli</taxon>
        <taxon>Bacillales</taxon>
        <taxon>Bacillaceae</taxon>
        <taxon>Cerasibacillus</taxon>
    </lineage>
</organism>
<evidence type="ECO:0000256" key="1">
    <source>
        <dbReference type="ARBA" id="ARBA00023172"/>
    </source>
</evidence>
<dbReference type="RefSeq" id="WP_147668236.1">
    <property type="nucleotide sequence ID" value="NZ_VDUW01000007.1"/>
</dbReference>
<dbReference type="EMBL" id="VDUW01000007">
    <property type="protein sequence ID" value="TXL63718.1"/>
    <property type="molecule type" value="Genomic_DNA"/>
</dbReference>
<gene>
    <name evidence="3" type="ORF">FHP05_10480</name>
</gene>